<dbReference type="PRINTS" id="PR00463">
    <property type="entry name" value="EP450I"/>
</dbReference>
<evidence type="ECO:0000256" key="1">
    <source>
        <dbReference type="ARBA" id="ARBA00010617"/>
    </source>
</evidence>
<dbReference type="Proteomes" id="UP000190776">
    <property type="component" value="Unassembled WGS sequence"/>
</dbReference>
<keyword evidence="5" id="KW-0503">Monooxygenase</keyword>
<dbReference type="InterPro" id="IPR001128">
    <property type="entry name" value="Cyt_P450"/>
</dbReference>
<keyword evidence="4 6" id="KW-0408">Iron</keyword>
<dbReference type="InterPro" id="IPR036396">
    <property type="entry name" value="Cyt_P450_sf"/>
</dbReference>
<dbReference type="SUPFAM" id="SSF48264">
    <property type="entry name" value="Cytochrome P450"/>
    <property type="match status" value="1"/>
</dbReference>
<dbReference type="CDD" id="cd11065">
    <property type="entry name" value="CYP64-like"/>
    <property type="match status" value="1"/>
</dbReference>
<evidence type="ECO:0000313" key="8">
    <source>
        <dbReference type="Proteomes" id="UP000190776"/>
    </source>
</evidence>
<evidence type="ECO:0000256" key="6">
    <source>
        <dbReference type="PIRSR" id="PIRSR602401-1"/>
    </source>
</evidence>
<proteinExistence type="inferred from homology"/>
<dbReference type="InterPro" id="IPR050364">
    <property type="entry name" value="Cytochrome_P450_fung"/>
</dbReference>
<sequence>MIPVVSIAIWAVVFLLGWRVSRIGRRPQGYPPGPPTLPILGNLHQIPTRDQHEQFTKWAKQYGPIYSLIMGTKTLIVLNNDQVVKDLLDKRSAIYSDRMDMYTTGEIASGGLRMLAMMRKMNHALLNVNVAKSYVSSPHHVPQLVALTRPQVPYQDLENKQMLVDLLETPDALLQHVRRYSSSLVASIVFGWRTPSYDNAKLNQFYTAFGEFVTLAQTAGAALPDFYPLLRKLPTILQPRIQQARRLHVAEKELYLGNWLAAKRAVAAGTANPCFCVDMARRQAKPADEDGGFSDELAAYMAGTLFEAGSDTTSSTLYGFVQGALLYPACQRRAQAELDAVVGLERLPDLDDVPRLPYVTACVKESMRWMPTAALGAAPHAVIQDDEYLGYRIPKGAGVMMNIWAIHRDEKRYERPEEFWPDRFDGDAVGIAESASLADVRKRDQFGFGAGRRICQGMHVAERSLLLGIARLMWGFNITPAIDKATGKPKLPEQDKLVGGLVVLPDKYEACIKPRSERHAEMMRAAWAESKKQLDEETGQWNKIPASMSLPRL</sequence>
<evidence type="ECO:0000256" key="4">
    <source>
        <dbReference type="ARBA" id="ARBA00023004"/>
    </source>
</evidence>
<evidence type="ECO:0000313" key="7">
    <source>
        <dbReference type="EMBL" id="OMP82356.1"/>
    </source>
</evidence>
<dbReference type="STRING" id="420778.A0A1S8B4P6"/>
<dbReference type="GO" id="GO:0004497">
    <property type="term" value="F:monooxygenase activity"/>
    <property type="evidence" value="ECO:0007669"/>
    <property type="project" value="UniProtKB-KW"/>
</dbReference>
<dbReference type="PRINTS" id="PR00385">
    <property type="entry name" value="P450"/>
</dbReference>
<dbReference type="PANTHER" id="PTHR46300:SF2">
    <property type="entry name" value="CYTOCHROME P450 MONOOXYGENASE ALNH-RELATED"/>
    <property type="match status" value="1"/>
</dbReference>
<comment type="similarity">
    <text evidence="1">Belongs to the cytochrome P450 family.</text>
</comment>
<dbReference type="EMBL" id="MSZU01000114">
    <property type="protein sequence ID" value="OMP82356.1"/>
    <property type="molecule type" value="Genomic_DNA"/>
</dbReference>
<dbReference type="OrthoDB" id="1055148at2759"/>
<organism evidence="7 8">
    <name type="scientific">Diplodia seriata</name>
    <dbReference type="NCBI Taxonomy" id="420778"/>
    <lineage>
        <taxon>Eukaryota</taxon>
        <taxon>Fungi</taxon>
        <taxon>Dikarya</taxon>
        <taxon>Ascomycota</taxon>
        <taxon>Pezizomycotina</taxon>
        <taxon>Dothideomycetes</taxon>
        <taxon>Dothideomycetes incertae sedis</taxon>
        <taxon>Botryosphaeriales</taxon>
        <taxon>Botryosphaeriaceae</taxon>
        <taxon>Diplodia</taxon>
    </lineage>
</organism>
<evidence type="ECO:0000256" key="5">
    <source>
        <dbReference type="ARBA" id="ARBA00023033"/>
    </source>
</evidence>
<protein>
    <submittedName>
        <fullName evidence="7">O-methylsterigmatocystin oxidoreductase</fullName>
    </submittedName>
</protein>
<keyword evidence="3" id="KW-0560">Oxidoreductase</keyword>
<gene>
    <name evidence="7" type="ORF">BK809_0006666</name>
</gene>
<dbReference type="InterPro" id="IPR002401">
    <property type="entry name" value="Cyt_P450_E_grp-I"/>
</dbReference>
<comment type="caution">
    <text evidence="7">The sequence shown here is derived from an EMBL/GenBank/DDBJ whole genome shotgun (WGS) entry which is preliminary data.</text>
</comment>
<dbReference type="AlphaFoldDB" id="A0A1S8B4P6"/>
<dbReference type="Pfam" id="PF00067">
    <property type="entry name" value="p450"/>
    <property type="match status" value="1"/>
</dbReference>
<evidence type="ECO:0000256" key="3">
    <source>
        <dbReference type="ARBA" id="ARBA00023002"/>
    </source>
</evidence>
<dbReference type="GO" id="GO:0005506">
    <property type="term" value="F:iron ion binding"/>
    <property type="evidence" value="ECO:0007669"/>
    <property type="project" value="InterPro"/>
</dbReference>
<keyword evidence="2 6" id="KW-0479">Metal-binding</keyword>
<keyword evidence="6" id="KW-0349">Heme</keyword>
<feature type="binding site" description="axial binding residue" evidence="6">
    <location>
        <position position="455"/>
    </location>
    <ligand>
        <name>heme</name>
        <dbReference type="ChEBI" id="CHEBI:30413"/>
    </ligand>
    <ligandPart>
        <name>Fe</name>
        <dbReference type="ChEBI" id="CHEBI:18248"/>
    </ligandPart>
</feature>
<dbReference type="Gene3D" id="1.10.630.10">
    <property type="entry name" value="Cytochrome P450"/>
    <property type="match status" value="1"/>
</dbReference>
<evidence type="ECO:0000256" key="2">
    <source>
        <dbReference type="ARBA" id="ARBA00022723"/>
    </source>
</evidence>
<dbReference type="PANTHER" id="PTHR46300">
    <property type="entry name" value="P450, PUTATIVE (EUROFUNG)-RELATED-RELATED"/>
    <property type="match status" value="1"/>
</dbReference>
<name>A0A1S8B4P6_9PEZI</name>
<dbReference type="GO" id="GO:0016705">
    <property type="term" value="F:oxidoreductase activity, acting on paired donors, with incorporation or reduction of molecular oxygen"/>
    <property type="evidence" value="ECO:0007669"/>
    <property type="project" value="InterPro"/>
</dbReference>
<dbReference type="GO" id="GO:0020037">
    <property type="term" value="F:heme binding"/>
    <property type="evidence" value="ECO:0007669"/>
    <property type="project" value="InterPro"/>
</dbReference>
<comment type="cofactor">
    <cofactor evidence="6">
        <name>heme</name>
        <dbReference type="ChEBI" id="CHEBI:30413"/>
    </cofactor>
</comment>
<reference evidence="7 8" key="1">
    <citation type="submission" date="2017-01" db="EMBL/GenBank/DDBJ databases">
        <title>Draft genome sequence of Diplodia seriata F98.1, a fungal species involved in grapevine trunk diseases.</title>
        <authorList>
            <person name="Robert-Siegwald G."/>
            <person name="Vallet J."/>
            <person name="Abou-Mansour E."/>
            <person name="Xu J."/>
            <person name="Rey P."/>
            <person name="Bertsch C."/>
            <person name="Rego C."/>
            <person name="Larignon P."/>
            <person name="Fontaine F."/>
            <person name="Lebrun M.-H."/>
        </authorList>
    </citation>
    <scope>NUCLEOTIDE SEQUENCE [LARGE SCALE GENOMIC DNA]</scope>
    <source>
        <strain evidence="7 8">F98.1</strain>
    </source>
</reference>
<accession>A0A1S8B4P6</accession>